<dbReference type="InterPro" id="IPR001242">
    <property type="entry name" value="Condensation_dom"/>
</dbReference>
<dbReference type="Pfam" id="PF00550">
    <property type="entry name" value="PP-binding"/>
    <property type="match status" value="2"/>
</dbReference>
<dbReference type="NCBIfam" id="TIGR01733">
    <property type="entry name" value="AA-adenyl-dom"/>
    <property type="match status" value="1"/>
</dbReference>
<dbReference type="InterPro" id="IPR045851">
    <property type="entry name" value="AMP-bd_C_sf"/>
</dbReference>
<keyword evidence="2" id="KW-0596">Phosphopantetheine</keyword>
<dbReference type="InterPro" id="IPR020806">
    <property type="entry name" value="PKS_PP-bd"/>
</dbReference>
<dbReference type="Gene3D" id="3.30.300.30">
    <property type="match status" value="1"/>
</dbReference>
<reference evidence="9" key="1">
    <citation type="journal article" date="2019" name="Int. J. Syst. Evol. Microbiol.">
        <title>The Global Catalogue of Microorganisms (GCM) 10K type strain sequencing project: providing services to taxonomists for standard genome sequencing and annotation.</title>
        <authorList>
            <consortium name="The Broad Institute Genomics Platform"/>
            <consortium name="The Broad Institute Genome Sequencing Center for Infectious Disease"/>
            <person name="Wu L."/>
            <person name="Ma J."/>
        </authorList>
    </citation>
    <scope>NUCLEOTIDE SEQUENCE [LARGE SCALE GENOMIC DNA]</scope>
    <source>
        <strain evidence="9">CCUG 36916</strain>
    </source>
</reference>
<dbReference type="Pfam" id="PF08242">
    <property type="entry name" value="Methyltransf_12"/>
    <property type="match status" value="1"/>
</dbReference>
<evidence type="ECO:0000256" key="2">
    <source>
        <dbReference type="ARBA" id="ARBA00022450"/>
    </source>
</evidence>
<evidence type="ECO:0000313" key="9">
    <source>
        <dbReference type="Proteomes" id="UP001596237"/>
    </source>
</evidence>
<evidence type="ECO:0000256" key="5">
    <source>
        <dbReference type="ARBA" id="ARBA00022737"/>
    </source>
</evidence>
<protein>
    <submittedName>
        <fullName evidence="8">Amino acid adenylation domain-containing protein</fullName>
    </submittedName>
</protein>
<dbReference type="Pfam" id="PF00501">
    <property type="entry name" value="AMP-binding"/>
    <property type="match status" value="1"/>
</dbReference>
<gene>
    <name evidence="8" type="ORF">ACFQDP_09195</name>
</gene>
<evidence type="ECO:0000313" key="8">
    <source>
        <dbReference type="EMBL" id="MFC6389510.1"/>
    </source>
</evidence>
<dbReference type="Gene3D" id="3.30.559.30">
    <property type="entry name" value="Nonribosomal peptide synthetase, condensation domain"/>
    <property type="match status" value="2"/>
</dbReference>
<feature type="region of interest" description="Disordered" evidence="6">
    <location>
        <begin position="1768"/>
        <end position="1788"/>
    </location>
</feature>
<organism evidence="8 9">
    <name type="scientific">Methylorubrum zatmanii</name>
    <dbReference type="NCBI Taxonomy" id="29429"/>
    <lineage>
        <taxon>Bacteria</taxon>
        <taxon>Pseudomonadati</taxon>
        <taxon>Pseudomonadota</taxon>
        <taxon>Alphaproteobacteria</taxon>
        <taxon>Hyphomicrobiales</taxon>
        <taxon>Methylobacteriaceae</taxon>
        <taxon>Methylorubrum</taxon>
    </lineage>
</organism>
<dbReference type="Gene3D" id="3.40.50.150">
    <property type="entry name" value="Vaccinia Virus protein VP39"/>
    <property type="match status" value="1"/>
</dbReference>
<dbReference type="RefSeq" id="WP_378739665.1">
    <property type="nucleotide sequence ID" value="NZ_JBHSTT010000030.1"/>
</dbReference>
<feature type="compositionally biased region" description="Low complexity" evidence="6">
    <location>
        <begin position="1208"/>
        <end position="1223"/>
    </location>
</feature>
<evidence type="ECO:0000256" key="4">
    <source>
        <dbReference type="ARBA" id="ARBA00022598"/>
    </source>
</evidence>
<keyword evidence="9" id="KW-1185">Reference proteome</keyword>
<dbReference type="InterPro" id="IPR013217">
    <property type="entry name" value="Methyltransf_12"/>
</dbReference>
<dbReference type="CDD" id="cd19535">
    <property type="entry name" value="Cyc_NRPS"/>
    <property type="match status" value="2"/>
</dbReference>
<dbReference type="Gene3D" id="3.30.559.10">
    <property type="entry name" value="Chloramphenicol acetyltransferase-like domain"/>
    <property type="match status" value="1"/>
</dbReference>
<dbReference type="InterPro" id="IPR029063">
    <property type="entry name" value="SAM-dependent_MTases_sf"/>
</dbReference>
<dbReference type="Gene3D" id="1.10.1200.10">
    <property type="entry name" value="ACP-like"/>
    <property type="match status" value="2"/>
</dbReference>
<dbReference type="PANTHER" id="PTHR45527">
    <property type="entry name" value="NONRIBOSOMAL PEPTIDE SYNTHETASE"/>
    <property type="match status" value="1"/>
</dbReference>
<dbReference type="PROSITE" id="PS00455">
    <property type="entry name" value="AMP_BINDING"/>
    <property type="match status" value="1"/>
</dbReference>
<dbReference type="Gene3D" id="3.40.50.980">
    <property type="match status" value="2"/>
</dbReference>
<dbReference type="SUPFAM" id="SSF56801">
    <property type="entry name" value="Acetyl-CoA synthetase-like"/>
    <property type="match status" value="1"/>
</dbReference>
<dbReference type="PROSITE" id="PS00012">
    <property type="entry name" value="PHOSPHOPANTETHEINE"/>
    <property type="match status" value="1"/>
</dbReference>
<dbReference type="PANTHER" id="PTHR45527:SF10">
    <property type="entry name" value="PYOCHELIN SYNTHASE PCHF"/>
    <property type="match status" value="1"/>
</dbReference>
<dbReference type="InterPro" id="IPR036736">
    <property type="entry name" value="ACP-like_sf"/>
</dbReference>
<dbReference type="Gene3D" id="2.30.38.10">
    <property type="entry name" value="Luciferase, Domain 3"/>
    <property type="match status" value="1"/>
</dbReference>
<evidence type="ECO:0000256" key="3">
    <source>
        <dbReference type="ARBA" id="ARBA00022553"/>
    </source>
</evidence>
<keyword evidence="3" id="KW-0597">Phosphoprotein</keyword>
<dbReference type="InterPro" id="IPR009081">
    <property type="entry name" value="PP-bd_ACP"/>
</dbReference>
<feature type="region of interest" description="Disordered" evidence="6">
    <location>
        <begin position="1204"/>
        <end position="1223"/>
    </location>
</feature>
<dbReference type="InterPro" id="IPR000873">
    <property type="entry name" value="AMP-dep_synth/lig_dom"/>
</dbReference>
<comment type="caution">
    <text evidence="8">The sequence shown here is derived from an EMBL/GenBank/DDBJ whole genome shotgun (WGS) entry which is preliminary data.</text>
</comment>
<name>A0ABW1WQW4_9HYPH</name>
<feature type="domain" description="Carrier" evidence="7">
    <location>
        <begin position="1793"/>
        <end position="1868"/>
    </location>
</feature>
<sequence>MLINDVTSSQVLWEELGRVYMAGSVTAAGLEPFAISFRDYVLAKAHPSPERAAQLERDRAYWMGRLGTLPPAPQLPLAQAPTRLGKPRFVRHAGHLSAETWQGLRERARSFGVTPATLLIGAFSEVLAVWSDGAAFSLNLTIFDRLPLHPDVPRLVGDFTCVTLLEVDCREEAPFHRRLEALQARMLEDLEHRGVGAVDVLRELNRGRPPEDPVLAPVVFTSQLGMLDPTKGAGTGDPLGTVVHGITQTPQVWLDHQVSELEGQLLYNWDVVEALFPDGLIPAMFAAYEALLARLANSEEGWEEAWRQPMGPLLPEGQVATRARVNATAAPQPEETLDGAFFAQAARRPGSTALIVGEDTYSYGRLAAWSRRLAGRLDAAGLKPGERVAILMRKGPEQAAACLAVLAQGGVYVPIDPDMPAPRMAMILATSAIRLALVQGALRPDLPAVEATLLVADEADCRDLPEAGAAPGRGGADEAYVIYTSGSTGVPKGVLIDHRGAMNTIRDVNARFGVGEEDRLFGFSALGFDLSVYDLFGAFAAGAALVLPEARSSHDPGHWADLVHRHGVTVWNSVPAVFDLLLDEPAEALQSLRLTLLSGDWIPLKLPATLAARVPGCRLVALGGATEASIWSNWFPVEAVAPGWRSIPYGWPLANQSYRVLDALGRDRPDWVAGDLHIGGAGLALGYERDPARTDAAFFVHPRHGRLYRTGDLARYWPDGTLEFLGRRDGQVKIAGHRIELGEIEAALAAHPGIAEAVADATGSDGGSRSLAAWVVLAEPDDGSPTLCRIREAEPGSVAANRALAAGLGEAVSALGRGADRLDAFWDWQRDLAAQCVRDLLSTAGAFTDETEHDAADLVRRLSLAPDFKVLLPRWLALLEATGEIERTGSLWRGRLSASTWAALRRSGEHFDVDGAIVDALREAGPGRHAVLGGQDDALALFYGEGAALSPDRLGRLHPRAVAVNRAIGAALDRAAEAARSDGHRLRILEIGARHGLATQDWLGQVRAAEAVITDPSPLLLDAARGLNPGDAAWQVLDPERDPETQGMPAHGFDVLLAFNALHRTRDFGALLRRCRRLLRPGGVLIATEITLNSPLLDVTAALLERGFRDLADARRESGAPLLSGAEWRRALRQAGFTEATVTAPGEEAGLELLVAHNADAVPVFDQAAAITHLEARLPAYMVPRRILCLDALPLTANGKIDRKSLPRPEAASAAASETMAAPETETERRLAAIWSALLPGAGIGRDSNFFTLGGDSLIAVRLAERVRDACGRRLALRDLFAHPVLCDLARLLDDGAAQSAEATAPEETAPFAVRSEDWHAPFPLTDVQQAYWIGRQALFPLGGVSTHLYVEIDVAGLSLDRLERAWNQLIARHGMLRAVIDEAGHQRILETVPRYHILGADLRAASLEDVADWLARQRGELDHRVHDTTRWPLFEIRAIRLAAATRLLISLDNLICDGRSMVLLLSEWAALARDPDRALPDLCVSFRDVALRRAAQEASPAFRDSLDHWMRRLPDLPPAPALPLAAEPAALTPPRFARLASELGAAEWARLRESIRAAGFSVNAVLLAAYGAALAAAGGGTRFVLNLTLFQRPHLHPQIDLLVGDFTSLLLVPFEGGRDEGFDAVARRLQERLWTDLAHAEVSAIRVLREAARRGIDPQAHAAPVVFTSGVGVDNTASDGRTADWLGTFTGGITQTPQVWIDHQVVERQGRLVFNWDHVEALFDPAWIAAAFDGYCTLLHRLAADRGSWASPLAGLVPAIPVPEVATPERRSAHDAPGLPSGPGADAAAEYPADAALTPIIAAALAQELGLDRVDPDRNVFELGASSLSLIRVHQRLRRELGRDFPVVAMFGHPTCRALARHLTPEGPPEAATGEADAMARRLAARSLNARRRQAALS</sequence>
<dbReference type="InterPro" id="IPR006162">
    <property type="entry name" value="Ppantetheine_attach_site"/>
</dbReference>
<dbReference type="InterPro" id="IPR057737">
    <property type="entry name" value="Condensation_MtbB-like"/>
</dbReference>
<dbReference type="InterPro" id="IPR010071">
    <property type="entry name" value="AA_adenyl_dom"/>
</dbReference>
<dbReference type="SUPFAM" id="SSF53335">
    <property type="entry name" value="S-adenosyl-L-methionine-dependent methyltransferases"/>
    <property type="match status" value="1"/>
</dbReference>
<dbReference type="Pfam" id="PF00668">
    <property type="entry name" value="Condensation"/>
    <property type="match status" value="2"/>
</dbReference>
<dbReference type="InterPro" id="IPR023213">
    <property type="entry name" value="CAT-like_dom_sf"/>
</dbReference>
<evidence type="ECO:0000256" key="1">
    <source>
        <dbReference type="ARBA" id="ARBA00001957"/>
    </source>
</evidence>
<dbReference type="InterPro" id="IPR020845">
    <property type="entry name" value="AMP-binding_CS"/>
</dbReference>
<feature type="domain" description="Carrier" evidence="7">
    <location>
        <begin position="1222"/>
        <end position="1297"/>
    </location>
</feature>
<keyword evidence="4" id="KW-0436">Ligase</keyword>
<dbReference type="PROSITE" id="PS50075">
    <property type="entry name" value="CARRIER"/>
    <property type="match status" value="2"/>
</dbReference>
<evidence type="ECO:0000259" key="7">
    <source>
        <dbReference type="PROSITE" id="PS50075"/>
    </source>
</evidence>
<dbReference type="SUPFAM" id="SSF47336">
    <property type="entry name" value="ACP-like"/>
    <property type="match status" value="2"/>
</dbReference>
<proteinExistence type="predicted"/>
<dbReference type="SMART" id="SM00823">
    <property type="entry name" value="PKS_PP"/>
    <property type="match status" value="2"/>
</dbReference>
<keyword evidence="5" id="KW-0677">Repeat</keyword>
<accession>A0ABW1WQW4</accession>
<dbReference type="SUPFAM" id="SSF52777">
    <property type="entry name" value="CoA-dependent acyltransferases"/>
    <property type="match status" value="3"/>
</dbReference>
<dbReference type="EMBL" id="JBHSTT010000030">
    <property type="protein sequence ID" value="MFC6389510.1"/>
    <property type="molecule type" value="Genomic_DNA"/>
</dbReference>
<comment type="cofactor">
    <cofactor evidence="1">
        <name>pantetheine 4'-phosphate</name>
        <dbReference type="ChEBI" id="CHEBI:47942"/>
    </cofactor>
</comment>
<dbReference type="Proteomes" id="UP001596237">
    <property type="component" value="Unassembled WGS sequence"/>
</dbReference>
<evidence type="ECO:0000256" key="6">
    <source>
        <dbReference type="SAM" id="MobiDB-lite"/>
    </source>
</evidence>